<feature type="coiled-coil region" evidence="1">
    <location>
        <begin position="41"/>
        <end position="157"/>
    </location>
</feature>
<dbReference type="AlphaFoldDB" id="A0A6J8DBN2"/>
<keyword evidence="1" id="KW-0175">Coiled coil</keyword>
<dbReference type="Proteomes" id="UP000507470">
    <property type="component" value="Unassembled WGS sequence"/>
</dbReference>
<organism evidence="3 4">
    <name type="scientific">Mytilus coruscus</name>
    <name type="common">Sea mussel</name>
    <dbReference type="NCBI Taxonomy" id="42192"/>
    <lineage>
        <taxon>Eukaryota</taxon>
        <taxon>Metazoa</taxon>
        <taxon>Spiralia</taxon>
        <taxon>Lophotrochozoa</taxon>
        <taxon>Mollusca</taxon>
        <taxon>Bivalvia</taxon>
        <taxon>Autobranchia</taxon>
        <taxon>Pteriomorphia</taxon>
        <taxon>Mytilida</taxon>
        <taxon>Mytiloidea</taxon>
        <taxon>Mytilidae</taxon>
        <taxon>Mytilinae</taxon>
        <taxon>Mytilus</taxon>
    </lineage>
</organism>
<proteinExistence type="predicted"/>
<keyword evidence="2" id="KW-0812">Transmembrane</keyword>
<accession>A0A6J8DBN2</accession>
<keyword evidence="4" id="KW-1185">Reference proteome</keyword>
<reference evidence="3 4" key="1">
    <citation type="submission" date="2020-06" db="EMBL/GenBank/DDBJ databases">
        <authorList>
            <person name="Li R."/>
            <person name="Bekaert M."/>
        </authorList>
    </citation>
    <scope>NUCLEOTIDE SEQUENCE [LARGE SCALE GENOMIC DNA]</scope>
    <source>
        <strain evidence="4">wild</strain>
    </source>
</reference>
<sequence>MGLVRAVTMVYVLFLLIINCRGFLLDTGKGQTSSSGQFLSESEFLEAKKLLNQEINDLRRDTDKTIALLTTQLKNKFDILEQKVANVDNNGTNQNNMPTKEYLVLEQKLNEVLNDNADLKREIKIMKNEMAAMRNALSALNNASSEHSRKIEDLQHLGSIKRLHEISSLQQSVKSNSDSIQFLSMHEQARRQDFLALYNMTTDSNRRLSEL</sequence>
<evidence type="ECO:0000256" key="2">
    <source>
        <dbReference type="SAM" id="Phobius"/>
    </source>
</evidence>
<dbReference type="EMBL" id="CACVKT020007064">
    <property type="protein sequence ID" value="CAC5405101.1"/>
    <property type="molecule type" value="Genomic_DNA"/>
</dbReference>
<keyword evidence="2" id="KW-0472">Membrane</keyword>
<evidence type="ECO:0000313" key="4">
    <source>
        <dbReference type="Proteomes" id="UP000507470"/>
    </source>
</evidence>
<keyword evidence="2" id="KW-1133">Transmembrane helix</keyword>
<gene>
    <name evidence="3" type="ORF">MCOR_38818</name>
</gene>
<evidence type="ECO:0000256" key="1">
    <source>
        <dbReference type="SAM" id="Coils"/>
    </source>
</evidence>
<name>A0A6J8DBN2_MYTCO</name>
<feature type="transmembrane region" description="Helical" evidence="2">
    <location>
        <begin position="6"/>
        <end position="24"/>
    </location>
</feature>
<protein>
    <submittedName>
        <fullName evidence="3">Uncharacterized protein</fullName>
    </submittedName>
</protein>
<dbReference type="OrthoDB" id="6195281at2759"/>
<evidence type="ECO:0000313" key="3">
    <source>
        <dbReference type="EMBL" id="CAC5405101.1"/>
    </source>
</evidence>